<dbReference type="PANTHER" id="PTHR30547">
    <property type="entry name" value="UNCHARACTERIZED PROTEIN YHCG-RELATED"/>
    <property type="match status" value="1"/>
</dbReference>
<evidence type="ECO:0000313" key="2">
    <source>
        <dbReference type="EMBL" id="MDB9223753.1"/>
    </source>
</evidence>
<reference evidence="2" key="1">
    <citation type="submission" date="2023-01" db="EMBL/GenBank/DDBJ databases">
        <title>Human gut microbiome strain richness.</title>
        <authorList>
            <person name="Chen-Liaw A."/>
        </authorList>
    </citation>
    <scope>NUCLEOTIDE SEQUENCE</scope>
    <source>
        <strain evidence="2">RTP21484st1_B7_RTP21484_190118</strain>
    </source>
</reference>
<dbReference type="PANTHER" id="PTHR30547:SF5">
    <property type="entry name" value="NUCLEASE YHCG-RELATED"/>
    <property type="match status" value="1"/>
</dbReference>
<sequence>MFYHAILKYYVLIDLKRVEIKHGDIGQMNLYLNYFENAICQPDDNSPVGIVLGTKKDKLLMEYALQGIDNQLFAIRYQQRLPNREELQAQLNLLLDNTKEKKQICYPQKLES</sequence>
<evidence type="ECO:0000313" key="3">
    <source>
        <dbReference type="Proteomes" id="UP001212263"/>
    </source>
</evidence>
<organism evidence="2 3">
    <name type="scientific">Odoribacter splanchnicus</name>
    <dbReference type="NCBI Taxonomy" id="28118"/>
    <lineage>
        <taxon>Bacteria</taxon>
        <taxon>Pseudomonadati</taxon>
        <taxon>Bacteroidota</taxon>
        <taxon>Bacteroidia</taxon>
        <taxon>Bacteroidales</taxon>
        <taxon>Odoribacteraceae</taxon>
        <taxon>Odoribacter</taxon>
    </lineage>
</organism>
<proteinExistence type="predicted"/>
<name>A0AAW6FIE3_9BACT</name>
<evidence type="ECO:0000259" key="1">
    <source>
        <dbReference type="Pfam" id="PF06250"/>
    </source>
</evidence>
<dbReference type="Proteomes" id="UP001212263">
    <property type="component" value="Unassembled WGS sequence"/>
</dbReference>
<dbReference type="InterPro" id="IPR009362">
    <property type="entry name" value="YhcG_C"/>
</dbReference>
<protein>
    <submittedName>
        <fullName evidence="2">PDDEXK nuclease domain-containing protein</fullName>
    </submittedName>
</protein>
<dbReference type="EMBL" id="JAQMRD010000015">
    <property type="protein sequence ID" value="MDB9223753.1"/>
    <property type="molecule type" value="Genomic_DNA"/>
</dbReference>
<feature type="domain" description="YhcG PDDEXK nuclease" evidence="1">
    <location>
        <begin position="1"/>
        <end position="91"/>
    </location>
</feature>
<comment type="caution">
    <text evidence="2">The sequence shown here is derived from an EMBL/GenBank/DDBJ whole genome shotgun (WGS) entry which is preliminary data.</text>
</comment>
<dbReference type="RefSeq" id="WP_233434044.1">
    <property type="nucleotide sequence ID" value="NZ_JADMSC010000004.1"/>
</dbReference>
<dbReference type="InterPro" id="IPR053148">
    <property type="entry name" value="PD-DEXK-like_domain"/>
</dbReference>
<dbReference type="Pfam" id="PF06250">
    <property type="entry name" value="YhcG_C"/>
    <property type="match status" value="1"/>
</dbReference>
<dbReference type="AlphaFoldDB" id="A0AAW6FIE3"/>
<accession>A0AAW6FIE3</accession>
<gene>
    <name evidence="2" type="ORF">PN645_12145</name>
</gene>